<dbReference type="Pfam" id="PF17862">
    <property type="entry name" value="AAA_lid_3"/>
    <property type="match status" value="2"/>
</dbReference>
<keyword evidence="6" id="KW-1185">Reference proteome</keyword>
<reference evidence="5" key="1">
    <citation type="submission" date="2022-01" db="EMBL/GenBank/DDBJ databases">
        <authorList>
            <person name="King R."/>
        </authorList>
    </citation>
    <scope>NUCLEOTIDE SEQUENCE</scope>
</reference>
<evidence type="ECO:0000313" key="6">
    <source>
        <dbReference type="Proteomes" id="UP001153709"/>
    </source>
</evidence>
<dbReference type="GO" id="GO:0016887">
    <property type="term" value="F:ATP hydrolysis activity"/>
    <property type="evidence" value="ECO:0007669"/>
    <property type="project" value="InterPro"/>
</dbReference>
<dbReference type="EMBL" id="OU898276">
    <property type="protein sequence ID" value="CAG9827942.1"/>
    <property type="molecule type" value="Genomic_DNA"/>
</dbReference>
<dbReference type="GO" id="GO:0005737">
    <property type="term" value="C:cytoplasm"/>
    <property type="evidence" value="ECO:0007669"/>
    <property type="project" value="TreeGrafter"/>
</dbReference>
<keyword evidence="1" id="KW-0677">Repeat</keyword>
<dbReference type="InterPro" id="IPR050168">
    <property type="entry name" value="AAA_ATPase_domain"/>
</dbReference>
<dbReference type="PROSITE" id="PS00674">
    <property type="entry name" value="AAA"/>
    <property type="match status" value="2"/>
</dbReference>
<evidence type="ECO:0000256" key="2">
    <source>
        <dbReference type="ARBA" id="ARBA00022741"/>
    </source>
</evidence>
<dbReference type="Pfam" id="PF02933">
    <property type="entry name" value="CDC48_2"/>
    <property type="match status" value="1"/>
</dbReference>
<dbReference type="Gene3D" id="1.10.8.60">
    <property type="match status" value="2"/>
</dbReference>
<proteinExistence type="predicted"/>
<sequence length="769" mass="86183">MAQQKAKKTSLWMQCDQCSIFLTTKDTEHHIKDCPPDFKGGTYSFIKEEVLYGNINQKVNEEIKNITPRERSNLVFLSESVIRLCSLAIGDWALIQSLDGNSSSVARIVWPTVEKAVTSVLFTKNGLELSNFKEEQRVLVKKLIQPLPEATFVTLVITNGPKSLEMSPELYNRISKTYEDRILTKGNIISVMFYGKELRFEVRSLDFGGEPGIINDFSKLSIGNQQQFVKISSKTKWTCYKDESTYKKECESQIYDRPAGVEEEINEIHELINACLHTSSYQTQTKAVLLYGNSGTGKTMIARYLASNSKASVVSINSTDVGSTNSSSVEKYIKQLFNDAVESAPSILLLDEFDILCPARGTRLTETEKRVVSTFLKLFDDLHTKKSLKIFIIATSSKPDSIDAAFRRCGRLDREIEIPTPNPKCRKAILQKLTNQMLIQLDENNLQDVALNTHGFVGSDLVALCSMAALNANRRSQGVTVADFEYALKRVRPSAMREVQIEVSSVKWTDIGGQENLKNILKQAIEWPLKYPQSFIRLGVTPPKGVLMFGPPGCSKTLIAKALACESGLNFLSIKGPELFSKWVGESERAVREVFRKARQVAPSIIFFDEIDALGGERSGNSGTNVQERVLAQLLTELDGITPLQDVTILAATNRPDRIDKALLRPGRLDRIVYVPLPDEQTRRDIFRIKFGKMPTSDVNIDDLVKKTETYSGAEVTAVCHEAAMMALEESLEAEFVQMKHFDRALSLVTPRTPPYLIKLYEDYLANKS</sequence>
<evidence type="ECO:0000256" key="3">
    <source>
        <dbReference type="ARBA" id="ARBA00022840"/>
    </source>
</evidence>
<dbReference type="SMART" id="SM00382">
    <property type="entry name" value="AAA"/>
    <property type="match status" value="2"/>
</dbReference>
<dbReference type="CDD" id="cd19511">
    <property type="entry name" value="RecA-like_CDC48_r2-like"/>
    <property type="match status" value="1"/>
</dbReference>
<dbReference type="InterPro" id="IPR027417">
    <property type="entry name" value="P-loop_NTPase"/>
</dbReference>
<dbReference type="InterPro" id="IPR004201">
    <property type="entry name" value="Cdc48_dom2"/>
</dbReference>
<dbReference type="PANTHER" id="PTHR23077:SF27">
    <property type="entry name" value="ATPASE FAMILY GENE 2 PROTEIN HOMOLOG A"/>
    <property type="match status" value="1"/>
</dbReference>
<keyword evidence="2" id="KW-0547">Nucleotide-binding</keyword>
<dbReference type="PANTHER" id="PTHR23077">
    <property type="entry name" value="AAA-FAMILY ATPASE"/>
    <property type="match status" value="1"/>
</dbReference>
<evidence type="ECO:0000256" key="1">
    <source>
        <dbReference type="ARBA" id="ARBA00022737"/>
    </source>
</evidence>
<name>A0A9N9SP32_DIABA</name>
<dbReference type="AlphaFoldDB" id="A0A9N9SP32"/>
<dbReference type="Proteomes" id="UP001153709">
    <property type="component" value="Chromosome 1"/>
</dbReference>
<dbReference type="Gene3D" id="3.40.50.300">
    <property type="entry name" value="P-loop containing nucleotide triphosphate hydrolases"/>
    <property type="match status" value="2"/>
</dbReference>
<dbReference type="SUPFAM" id="SSF52540">
    <property type="entry name" value="P-loop containing nucleoside triphosphate hydrolases"/>
    <property type="match status" value="2"/>
</dbReference>
<evidence type="ECO:0000313" key="5">
    <source>
        <dbReference type="EMBL" id="CAG9827942.1"/>
    </source>
</evidence>
<organism evidence="5 6">
    <name type="scientific">Diabrotica balteata</name>
    <name type="common">Banded cucumber beetle</name>
    <dbReference type="NCBI Taxonomy" id="107213"/>
    <lineage>
        <taxon>Eukaryota</taxon>
        <taxon>Metazoa</taxon>
        <taxon>Ecdysozoa</taxon>
        <taxon>Arthropoda</taxon>
        <taxon>Hexapoda</taxon>
        <taxon>Insecta</taxon>
        <taxon>Pterygota</taxon>
        <taxon>Neoptera</taxon>
        <taxon>Endopterygota</taxon>
        <taxon>Coleoptera</taxon>
        <taxon>Polyphaga</taxon>
        <taxon>Cucujiformia</taxon>
        <taxon>Chrysomeloidea</taxon>
        <taxon>Chrysomelidae</taxon>
        <taxon>Galerucinae</taxon>
        <taxon>Diabroticina</taxon>
        <taxon>Diabroticites</taxon>
        <taxon>Diabrotica</taxon>
    </lineage>
</organism>
<dbReference type="GO" id="GO:0005524">
    <property type="term" value="F:ATP binding"/>
    <property type="evidence" value="ECO:0007669"/>
    <property type="project" value="UniProtKB-KW"/>
</dbReference>
<dbReference type="FunFam" id="1.10.8.60:FF:000069">
    <property type="entry name" value="spermatogenesis-associated protein 5 isoform X1"/>
    <property type="match status" value="1"/>
</dbReference>
<dbReference type="InterPro" id="IPR003960">
    <property type="entry name" value="ATPase_AAA_CS"/>
</dbReference>
<dbReference type="FunFam" id="3.40.50.300:FF:000018">
    <property type="entry name" value="Cell division control 48"/>
    <property type="match status" value="1"/>
</dbReference>
<dbReference type="InterPro" id="IPR041569">
    <property type="entry name" value="AAA_lid_3"/>
</dbReference>
<keyword evidence="3" id="KW-0067">ATP-binding</keyword>
<evidence type="ECO:0000259" key="4">
    <source>
        <dbReference type="SMART" id="SM00382"/>
    </source>
</evidence>
<protein>
    <recommendedName>
        <fullName evidence="4">AAA+ ATPase domain-containing protein</fullName>
    </recommendedName>
</protein>
<feature type="domain" description="AAA+ ATPase" evidence="4">
    <location>
        <begin position="542"/>
        <end position="679"/>
    </location>
</feature>
<dbReference type="Pfam" id="PF00004">
    <property type="entry name" value="AAA"/>
    <property type="match status" value="2"/>
</dbReference>
<feature type="domain" description="AAA+ ATPase" evidence="4">
    <location>
        <begin position="284"/>
        <end position="422"/>
    </location>
</feature>
<dbReference type="InterPro" id="IPR003959">
    <property type="entry name" value="ATPase_AAA_core"/>
</dbReference>
<gene>
    <name evidence="5" type="ORF">DIABBA_LOCUS1894</name>
</gene>
<dbReference type="InterPro" id="IPR003593">
    <property type="entry name" value="AAA+_ATPase"/>
</dbReference>
<accession>A0A9N9SP32</accession>
<dbReference type="OrthoDB" id="27435at2759"/>